<dbReference type="KEGG" id="cmb:CSW64_07280"/>
<dbReference type="InterPro" id="IPR023380">
    <property type="entry name" value="DsbB-like_sf"/>
</dbReference>
<name>A0A2D2AW50_9CAUL</name>
<organism evidence="6 7">
    <name type="scientific">Caulobacter mirabilis</name>
    <dbReference type="NCBI Taxonomy" id="69666"/>
    <lineage>
        <taxon>Bacteria</taxon>
        <taxon>Pseudomonadati</taxon>
        <taxon>Pseudomonadota</taxon>
        <taxon>Alphaproteobacteria</taxon>
        <taxon>Caulobacterales</taxon>
        <taxon>Caulobacteraceae</taxon>
        <taxon>Caulobacter</taxon>
    </lineage>
</organism>
<dbReference type="GO" id="GO:0015035">
    <property type="term" value="F:protein-disulfide reductase activity"/>
    <property type="evidence" value="ECO:0007669"/>
    <property type="project" value="InterPro"/>
</dbReference>
<evidence type="ECO:0000256" key="3">
    <source>
        <dbReference type="ARBA" id="ARBA00022989"/>
    </source>
</evidence>
<keyword evidence="7" id="KW-1185">Reference proteome</keyword>
<evidence type="ECO:0000313" key="6">
    <source>
        <dbReference type="EMBL" id="ATQ42234.1"/>
    </source>
</evidence>
<dbReference type="EMBL" id="CP024201">
    <property type="protein sequence ID" value="ATQ42234.1"/>
    <property type="molecule type" value="Genomic_DNA"/>
</dbReference>
<feature type="transmembrane region" description="Helical" evidence="5">
    <location>
        <begin position="74"/>
        <end position="94"/>
    </location>
</feature>
<dbReference type="RefSeq" id="WP_099621491.1">
    <property type="nucleotide sequence ID" value="NZ_CP024201.1"/>
</dbReference>
<keyword evidence="4 5" id="KW-0472">Membrane</keyword>
<dbReference type="Proteomes" id="UP000228945">
    <property type="component" value="Chromosome"/>
</dbReference>
<accession>A0A2D2AW50</accession>
<dbReference type="SUPFAM" id="SSF158442">
    <property type="entry name" value="DsbB-like"/>
    <property type="match status" value="1"/>
</dbReference>
<dbReference type="GO" id="GO:0006457">
    <property type="term" value="P:protein folding"/>
    <property type="evidence" value="ECO:0007669"/>
    <property type="project" value="InterPro"/>
</dbReference>
<dbReference type="OrthoDB" id="9808637at2"/>
<evidence type="ECO:0000256" key="5">
    <source>
        <dbReference type="SAM" id="Phobius"/>
    </source>
</evidence>
<dbReference type="Pfam" id="PF02600">
    <property type="entry name" value="DsbB"/>
    <property type="match status" value="1"/>
</dbReference>
<proteinExistence type="predicted"/>
<reference evidence="6 7" key="1">
    <citation type="submission" date="2017-10" db="EMBL/GenBank/DDBJ databases">
        <title>Genome sequence of Caulobacter mirabilis FWC38.</title>
        <authorList>
            <person name="Fiebig A."/>
            <person name="Crosson S."/>
        </authorList>
    </citation>
    <scope>NUCLEOTIDE SEQUENCE [LARGE SCALE GENOMIC DNA]</scope>
    <source>
        <strain evidence="6 7">FWC 38</strain>
    </source>
</reference>
<dbReference type="InterPro" id="IPR024199">
    <property type="entry name" value="Uncharacterised_DsbB"/>
</dbReference>
<sequence length="169" mass="18258">MNRLLEPVLRRWRLTAFIASATMLAIAHGFQHIGGLAPCYLCFKQREVYWVALAVALVGMLAVRTKLGANSRRWFNLALGLVFLFGAGLAAYHAGAEWKWWPGPSVCGGGAATVTAESMAALLKGEVFSAPSCDKAAWVFAGLSMAGWNALFSLALAALSFQAFRRKYA</sequence>
<evidence type="ECO:0000256" key="1">
    <source>
        <dbReference type="ARBA" id="ARBA00004141"/>
    </source>
</evidence>
<evidence type="ECO:0000313" key="7">
    <source>
        <dbReference type="Proteomes" id="UP000228945"/>
    </source>
</evidence>
<dbReference type="AlphaFoldDB" id="A0A2D2AW50"/>
<feature type="transmembrane region" description="Helical" evidence="5">
    <location>
        <begin position="136"/>
        <end position="159"/>
    </location>
</feature>
<dbReference type="InterPro" id="IPR003752">
    <property type="entry name" value="DiS_bond_form_DsbB/BdbC"/>
</dbReference>
<feature type="transmembrane region" description="Helical" evidence="5">
    <location>
        <begin position="48"/>
        <end position="67"/>
    </location>
</feature>
<keyword evidence="2 5" id="KW-0812">Transmembrane</keyword>
<evidence type="ECO:0000256" key="2">
    <source>
        <dbReference type="ARBA" id="ARBA00022692"/>
    </source>
</evidence>
<dbReference type="Gene3D" id="1.20.1550.10">
    <property type="entry name" value="DsbB-like"/>
    <property type="match status" value="1"/>
</dbReference>
<evidence type="ECO:0000256" key="4">
    <source>
        <dbReference type="ARBA" id="ARBA00023136"/>
    </source>
</evidence>
<comment type="subcellular location">
    <subcellularLocation>
        <location evidence="1">Membrane</location>
        <topology evidence="1">Multi-pass membrane protein</topology>
    </subcellularLocation>
</comment>
<gene>
    <name evidence="6" type="ORF">CSW64_07280</name>
</gene>
<protein>
    <submittedName>
        <fullName evidence="6">Disulfide bond formation protein B</fullName>
    </submittedName>
</protein>
<dbReference type="GO" id="GO:0016020">
    <property type="term" value="C:membrane"/>
    <property type="evidence" value="ECO:0007669"/>
    <property type="project" value="UniProtKB-SubCell"/>
</dbReference>
<dbReference type="PIRSF" id="PIRSF033913">
    <property type="entry name" value="S-S_format_DsbB"/>
    <property type="match status" value="1"/>
</dbReference>
<keyword evidence="3 5" id="KW-1133">Transmembrane helix</keyword>